<name>A0A5M6CDH2_9FLAO</name>
<protein>
    <submittedName>
        <fullName evidence="1">Uncharacterized protein</fullName>
    </submittedName>
</protein>
<dbReference type="AlphaFoldDB" id="A0A5M6CDH2"/>
<organism evidence="1 2">
    <name type="scientific">Paenimyroides baculatum</name>
    <dbReference type="NCBI Taxonomy" id="2608000"/>
    <lineage>
        <taxon>Bacteria</taxon>
        <taxon>Pseudomonadati</taxon>
        <taxon>Bacteroidota</taxon>
        <taxon>Flavobacteriia</taxon>
        <taxon>Flavobacteriales</taxon>
        <taxon>Flavobacteriaceae</taxon>
        <taxon>Paenimyroides</taxon>
    </lineage>
</organism>
<evidence type="ECO:0000313" key="2">
    <source>
        <dbReference type="Proteomes" id="UP000325141"/>
    </source>
</evidence>
<accession>A0A5M6CDH2</accession>
<reference evidence="1 2" key="1">
    <citation type="submission" date="2019-09" db="EMBL/GenBank/DDBJ databases">
        <title>Genome sequence and assembly of Flavobacterium sp.</title>
        <authorList>
            <person name="Chhetri G."/>
        </authorList>
    </citation>
    <scope>NUCLEOTIDE SEQUENCE [LARGE SCALE GENOMIC DNA]</scope>
    <source>
        <strain evidence="1 2">SNL9</strain>
    </source>
</reference>
<sequence>MKPFLIDYFIDRESFIDLQIDFLKQDFVYSMNSEFFPSFERALKKEDFYIEEQVPLSYSEDPNGISFTMQKLYFYKTYLGTIIHKLSSNYLNDFYNYIREDLLESQKDRRKFLNEGKKRVASIIDNINQFNFIDFRLLTELKSQLCQIEFAINSPTLYNDKYLKIDKLALHKWNETDLVTFFHFLRTQKVIDFISDAELGRFLERSFCVENHEGEVSSLDSLNKRLNDLKNVNKLNDRSEKRLSDLFKKFSKY</sequence>
<gene>
    <name evidence="1" type="ORF">F0460_14800</name>
</gene>
<keyword evidence="2" id="KW-1185">Reference proteome</keyword>
<evidence type="ECO:0000313" key="1">
    <source>
        <dbReference type="EMBL" id="KAA5531882.1"/>
    </source>
</evidence>
<proteinExistence type="predicted"/>
<dbReference type="EMBL" id="VWSG01000015">
    <property type="protein sequence ID" value="KAA5531882.1"/>
    <property type="molecule type" value="Genomic_DNA"/>
</dbReference>
<dbReference type="Proteomes" id="UP000325141">
    <property type="component" value="Unassembled WGS sequence"/>
</dbReference>
<comment type="caution">
    <text evidence="1">The sequence shown here is derived from an EMBL/GenBank/DDBJ whole genome shotgun (WGS) entry which is preliminary data.</text>
</comment>
<dbReference type="RefSeq" id="WP_150014611.1">
    <property type="nucleotide sequence ID" value="NZ_VWSG01000015.1"/>
</dbReference>